<sequence length="150" mass="16071">MLGAKDRMNAGIPIVNQAAMVTWIGWNGNNSGSRRSGMAIKHSIPTSSASNTEYTVLVRNRLATRSILPMTRRPSPTTWGSVANRLFSNTICATAREAGLPEPIATPISASLRASTSLTPSPVIATVCPCDCRACTIARFWSGRTRPKLV</sequence>
<protein>
    <submittedName>
        <fullName evidence="1">Uncharacterized protein</fullName>
    </submittedName>
</protein>
<evidence type="ECO:0000313" key="2">
    <source>
        <dbReference type="Proteomes" id="UP000039021"/>
    </source>
</evidence>
<comment type="caution">
    <text evidence="1">The sequence shown here is derived from an EMBL/GenBank/DDBJ whole genome shotgun (WGS) entry which is preliminary data.</text>
</comment>
<evidence type="ECO:0000313" key="1">
    <source>
        <dbReference type="EMBL" id="COY60803.1"/>
    </source>
</evidence>
<proteinExistence type="predicted"/>
<dbReference type="AlphaFoldDB" id="A0A916PGQ8"/>
<dbReference type="EMBL" id="CSBK01001382">
    <property type="protein sequence ID" value="COY60803.1"/>
    <property type="molecule type" value="Genomic_DNA"/>
</dbReference>
<accession>A0A916PGQ8</accession>
<organism evidence="1 2">
    <name type="scientific">Mycobacterium tuberculosis</name>
    <dbReference type="NCBI Taxonomy" id="1773"/>
    <lineage>
        <taxon>Bacteria</taxon>
        <taxon>Bacillati</taxon>
        <taxon>Actinomycetota</taxon>
        <taxon>Actinomycetes</taxon>
        <taxon>Mycobacteriales</taxon>
        <taxon>Mycobacteriaceae</taxon>
        <taxon>Mycobacterium</taxon>
        <taxon>Mycobacterium tuberculosis complex</taxon>
    </lineage>
</organism>
<gene>
    <name evidence="1" type="ORF">ERS007739_02870</name>
</gene>
<dbReference type="Proteomes" id="UP000039021">
    <property type="component" value="Unassembled WGS sequence"/>
</dbReference>
<reference evidence="2" key="1">
    <citation type="submission" date="2015-03" db="EMBL/GenBank/DDBJ databases">
        <authorList>
            <consortium name="Pathogen Informatics"/>
        </authorList>
    </citation>
    <scope>NUCLEOTIDE SEQUENCE [LARGE SCALE GENOMIC DNA]</scope>
    <source>
        <strain evidence="2">N09902308</strain>
    </source>
</reference>
<name>A0A916PGQ8_MYCTX</name>